<proteinExistence type="predicted"/>
<keyword evidence="3" id="KW-1185">Reference proteome</keyword>
<accession>A0ABQ8BP91</accession>
<evidence type="ECO:0000313" key="3">
    <source>
        <dbReference type="Proteomes" id="UP000824890"/>
    </source>
</evidence>
<organism evidence="2 3">
    <name type="scientific">Brassica napus</name>
    <name type="common">Rape</name>
    <dbReference type="NCBI Taxonomy" id="3708"/>
    <lineage>
        <taxon>Eukaryota</taxon>
        <taxon>Viridiplantae</taxon>
        <taxon>Streptophyta</taxon>
        <taxon>Embryophyta</taxon>
        <taxon>Tracheophyta</taxon>
        <taxon>Spermatophyta</taxon>
        <taxon>Magnoliopsida</taxon>
        <taxon>eudicotyledons</taxon>
        <taxon>Gunneridae</taxon>
        <taxon>Pentapetalae</taxon>
        <taxon>rosids</taxon>
        <taxon>malvids</taxon>
        <taxon>Brassicales</taxon>
        <taxon>Brassicaceae</taxon>
        <taxon>Brassiceae</taxon>
        <taxon>Brassica</taxon>
    </lineage>
</organism>
<dbReference type="EMBL" id="JAGKQM010000010">
    <property type="protein sequence ID" value="KAH0906006.1"/>
    <property type="molecule type" value="Genomic_DNA"/>
</dbReference>
<feature type="region of interest" description="Disordered" evidence="1">
    <location>
        <begin position="230"/>
        <end position="319"/>
    </location>
</feature>
<evidence type="ECO:0000313" key="2">
    <source>
        <dbReference type="EMBL" id="KAH0906006.1"/>
    </source>
</evidence>
<sequence>IPFQNRKRKQEFLLRKERKEDLLSTLDNKLYVFCQLSYYSDRDTSIIYASEAWWKNPPIFWEVMVRCFALHDVQSQSQPSAHQRRKELINTHLMKKLTMDRTQIVVIDHKHNLKRWKTRSIPIKQFVEAINEGEKIYNQALDEKLLEFLSRVGHEKIEEDHFFETTLQNTIAGYIEFQRQSLQQLRPAGSIDENKLQLLEAMTVNSGAHRQLLNNGVHHQMLSNGVHRQMLSNGPTQQWEQPPNAQQWNTPPTSQQWGTPSNSQQWRPRPNISQWSTPPNASQWNTPPNALQWGLSQNTSGWGISSNFQQDGPSRTNPTTVQYGFSVGSEEESVMNTQENNAAVRTSQNYNADTSYTPRQ</sequence>
<gene>
    <name evidence="2" type="ORF">HID58_037833</name>
</gene>
<name>A0ABQ8BP91_BRANA</name>
<dbReference type="Proteomes" id="UP000824890">
    <property type="component" value="Unassembled WGS sequence"/>
</dbReference>
<reference evidence="2 3" key="1">
    <citation type="submission" date="2021-05" db="EMBL/GenBank/DDBJ databases">
        <title>Genome Assembly of Synthetic Allotetraploid Brassica napus Reveals Homoeologous Exchanges between Subgenomes.</title>
        <authorList>
            <person name="Davis J.T."/>
        </authorList>
    </citation>
    <scope>NUCLEOTIDE SEQUENCE [LARGE SCALE GENOMIC DNA]</scope>
    <source>
        <strain evidence="3">cv. Da-Ae</strain>
        <tissue evidence="2">Seedling</tissue>
    </source>
</reference>
<evidence type="ECO:0000256" key="1">
    <source>
        <dbReference type="SAM" id="MobiDB-lite"/>
    </source>
</evidence>
<protein>
    <submittedName>
        <fullName evidence="2">Uncharacterized protein</fullName>
    </submittedName>
</protein>
<comment type="caution">
    <text evidence="2">The sequence shown here is derived from an EMBL/GenBank/DDBJ whole genome shotgun (WGS) entry which is preliminary data.</text>
</comment>
<feature type="non-terminal residue" evidence="2">
    <location>
        <position position="1"/>
    </location>
</feature>